<dbReference type="Pfam" id="PF00890">
    <property type="entry name" value="FAD_binding_2"/>
    <property type="match status" value="1"/>
</dbReference>
<dbReference type="InterPro" id="IPR050315">
    <property type="entry name" value="FAD-oxidoreductase_2"/>
</dbReference>
<reference evidence="6" key="1">
    <citation type="submission" date="2020-07" db="EMBL/GenBank/DDBJ databases">
        <authorList>
            <person name="Camacho E."/>
        </authorList>
    </citation>
    <scope>NUCLEOTIDE SEQUENCE</scope>
    <source>
        <strain evidence="6">MPO218</strain>
    </source>
</reference>
<evidence type="ECO:0000256" key="2">
    <source>
        <dbReference type="ARBA" id="ARBA00022630"/>
    </source>
</evidence>
<evidence type="ECO:0000313" key="7">
    <source>
        <dbReference type="Proteomes" id="UP000664914"/>
    </source>
</evidence>
<evidence type="ECO:0000259" key="5">
    <source>
        <dbReference type="Pfam" id="PF00890"/>
    </source>
</evidence>
<evidence type="ECO:0000313" key="6">
    <source>
        <dbReference type="EMBL" id="QTH23367.1"/>
    </source>
</evidence>
<name>A0A975HFG0_9SPHN</name>
<dbReference type="GO" id="GO:0016491">
    <property type="term" value="F:oxidoreductase activity"/>
    <property type="evidence" value="ECO:0007669"/>
    <property type="project" value="UniProtKB-KW"/>
</dbReference>
<dbReference type="InterPro" id="IPR003953">
    <property type="entry name" value="FAD-dep_OxRdtase_2_FAD-bd"/>
</dbReference>
<keyword evidence="3" id="KW-0274">FAD</keyword>
<dbReference type="PANTHER" id="PTHR43400">
    <property type="entry name" value="FUMARATE REDUCTASE"/>
    <property type="match status" value="1"/>
</dbReference>
<organism evidence="6 7">
    <name type="scientific">Rhizorhabdus wittichii</name>
    <dbReference type="NCBI Taxonomy" id="160791"/>
    <lineage>
        <taxon>Bacteria</taxon>
        <taxon>Pseudomonadati</taxon>
        <taxon>Pseudomonadota</taxon>
        <taxon>Alphaproteobacteria</taxon>
        <taxon>Sphingomonadales</taxon>
        <taxon>Sphingomonadaceae</taxon>
        <taxon>Rhizorhabdus</taxon>
    </lineage>
</organism>
<dbReference type="GO" id="GO:0008202">
    <property type="term" value="P:steroid metabolic process"/>
    <property type="evidence" value="ECO:0007669"/>
    <property type="project" value="UniProtKB-ARBA"/>
</dbReference>
<accession>A0A975HFG0</accession>
<dbReference type="AlphaFoldDB" id="A0A975HFG0"/>
<evidence type="ECO:0000256" key="4">
    <source>
        <dbReference type="ARBA" id="ARBA00023002"/>
    </source>
</evidence>
<dbReference type="EMBL" id="CP059319">
    <property type="protein sequence ID" value="QTH23367.1"/>
    <property type="molecule type" value="Genomic_DNA"/>
</dbReference>
<dbReference type="InterPro" id="IPR036188">
    <property type="entry name" value="FAD/NAD-bd_sf"/>
</dbReference>
<keyword evidence="2" id="KW-0285">Flavoprotein</keyword>
<protein>
    <submittedName>
        <fullName evidence="6">FAD-binding protein</fullName>
    </submittedName>
</protein>
<dbReference type="InterPro" id="IPR027477">
    <property type="entry name" value="Succ_DH/fumarate_Rdtase_cat_sf"/>
</dbReference>
<feature type="domain" description="FAD-dependent oxidoreductase 2 FAD-binding" evidence="5">
    <location>
        <begin position="20"/>
        <end position="517"/>
    </location>
</feature>
<dbReference type="Gene3D" id="3.50.50.60">
    <property type="entry name" value="FAD/NAD(P)-binding domain"/>
    <property type="match status" value="3"/>
</dbReference>
<evidence type="ECO:0000256" key="1">
    <source>
        <dbReference type="ARBA" id="ARBA00001974"/>
    </source>
</evidence>
<reference evidence="6" key="2">
    <citation type="submission" date="2021-04" db="EMBL/GenBank/DDBJ databases">
        <title>Isolation and genomic analysis of the ibuprofen-degrading bacterium Sphingomonas strain MPO218.</title>
        <authorList>
            <person name="Aulestia M."/>
            <person name="Flores A."/>
            <person name="Mangas E.L."/>
            <person name="Perez-Pulido A.J."/>
            <person name="Santero E."/>
            <person name="Camacho E.M."/>
        </authorList>
    </citation>
    <scope>NUCLEOTIDE SEQUENCE</scope>
    <source>
        <strain evidence="6">MPO218</strain>
    </source>
</reference>
<proteinExistence type="predicted"/>
<dbReference type="SUPFAM" id="SSF56425">
    <property type="entry name" value="Succinate dehydrogenase/fumarate reductase flavoprotein, catalytic domain"/>
    <property type="match status" value="1"/>
</dbReference>
<dbReference type="NCBIfam" id="NF005511">
    <property type="entry name" value="PRK07121.1-4"/>
    <property type="match status" value="1"/>
</dbReference>
<keyword evidence="4" id="KW-0560">Oxidoreductase</keyword>
<dbReference type="SUPFAM" id="SSF51905">
    <property type="entry name" value="FAD/NAD(P)-binding domain"/>
    <property type="match status" value="1"/>
</dbReference>
<evidence type="ECO:0000256" key="3">
    <source>
        <dbReference type="ARBA" id="ARBA00022827"/>
    </source>
</evidence>
<gene>
    <name evidence="6" type="ORF">HRJ34_07665</name>
</gene>
<dbReference type="PANTHER" id="PTHR43400:SF10">
    <property type="entry name" value="3-OXOSTEROID 1-DEHYDROGENASE"/>
    <property type="match status" value="1"/>
</dbReference>
<dbReference type="Proteomes" id="UP000664914">
    <property type="component" value="Chromosome"/>
</dbReference>
<dbReference type="Gene3D" id="3.90.700.10">
    <property type="entry name" value="Succinate dehydrogenase/fumarate reductase flavoprotein, catalytic domain"/>
    <property type="match status" value="1"/>
</dbReference>
<comment type="cofactor">
    <cofactor evidence="1">
        <name>FAD</name>
        <dbReference type="ChEBI" id="CHEBI:57692"/>
    </cofactor>
</comment>
<sequence length="556" mass="59411">MMSPIVIEDGDALAWDREADVVVVGFGGAGASAALQAREGGAEVILIDRFGGGGTTAYSGGVIYAGATRFQREAGFDDTVDDMLDYLRQEVGDVVRPETLERFCRGSAADVDWLIEHGVRYSGAAYLDKITYPPEGKFLYYSGNEKSPAFEAKARPAPRGHRAVGAGFGGAHYIAALRRSIEQAGIALMLHTRADRLICDRAGRVLGIEVVALDRSQHARQQALYGRASPYVPHNHGRTERALKAMRAMEERHGTALRLRARGGVVLGTGGFAYSRALIDRHDSEFARHYDVTHRLSTMGNDGSGLEMGLSAGGAVGRMESLYIARNIAPPEALLDGIIVNREGRRFVPEDAYVSMIGGEVAKQPDGDAWLIVNARSFRRSIGEALTCGWQRFKYFGVPMLVNYALGGTRRGGGATALARRIGIDPAALSAAIEQHDRDIAEGKPDLVGKSEALRKPLGRGALYAVNMCMSNRHALTKFMTLGGLEVDEDSGAVLRADGSPIAGLYAAGMAAKGLHSNGYISGLSIADGVFSGRRAGRHAADAAQALNDRRPIEAA</sequence>